<dbReference type="EMBL" id="LPWE01000011">
    <property type="protein sequence ID" value="ODR94872.1"/>
    <property type="molecule type" value="Genomic_DNA"/>
</dbReference>
<feature type="region of interest" description="Disordered" evidence="1">
    <location>
        <begin position="43"/>
        <end position="95"/>
    </location>
</feature>
<evidence type="ECO:0000256" key="1">
    <source>
        <dbReference type="SAM" id="MobiDB-lite"/>
    </source>
</evidence>
<organism evidence="2 3">
    <name type="scientific">Methyloceanibacter stevinii</name>
    <dbReference type="NCBI Taxonomy" id="1774970"/>
    <lineage>
        <taxon>Bacteria</taxon>
        <taxon>Pseudomonadati</taxon>
        <taxon>Pseudomonadota</taxon>
        <taxon>Alphaproteobacteria</taxon>
        <taxon>Hyphomicrobiales</taxon>
        <taxon>Hyphomicrobiaceae</taxon>
        <taxon>Methyloceanibacter</taxon>
    </lineage>
</organism>
<evidence type="ECO:0000313" key="2">
    <source>
        <dbReference type="EMBL" id="ODR94872.1"/>
    </source>
</evidence>
<dbReference type="RefSeq" id="WP_069444176.1">
    <property type="nucleotide sequence ID" value="NZ_LPWE01000011.1"/>
</dbReference>
<proteinExistence type="predicted"/>
<reference evidence="2 3" key="1">
    <citation type="journal article" date="2016" name="Environ. Microbiol.">
        <title>New Methyloceanibacter diversity from North Sea sediments includes methanotroph containing solely the soluble methane monooxygenase.</title>
        <authorList>
            <person name="Vekeman B."/>
            <person name="Kerckhof F.M."/>
            <person name="Cremers G."/>
            <person name="de Vos P."/>
            <person name="Vandamme P."/>
            <person name="Boon N."/>
            <person name="Op den Camp H.J."/>
            <person name="Heylen K."/>
        </authorList>
    </citation>
    <scope>NUCLEOTIDE SEQUENCE [LARGE SCALE GENOMIC DNA]</scope>
    <source>
        <strain evidence="2 3">R-67176</strain>
    </source>
</reference>
<keyword evidence="3" id="KW-1185">Reference proteome</keyword>
<dbReference type="Proteomes" id="UP000094172">
    <property type="component" value="Unassembled WGS sequence"/>
</dbReference>
<evidence type="ECO:0000313" key="3">
    <source>
        <dbReference type="Proteomes" id="UP000094172"/>
    </source>
</evidence>
<sequence length="95" mass="10112">MFRLNGMVLIGGLATLAIAGGPALALPTHDLKAPSLVLPVQDEEDMEVQRDLEPDEVPTTKSGGEMMPPPDRAETKSSGGNVEDEELQRDLETGD</sequence>
<gene>
    <name evidence="2" type="ORF">AUC70_03475</name>
</gene>
<dbReference type="AlphaFoldDB" id="A0A1E3VMZ7"/>
<name>A0A1E3VMZ7_9HYPH</name>
<comment type="caution">
    <text evidence="2">The sequence shown here is derived from an EMBL/GenBank/DDBJ whole genome shotgun (WGS) entry which is preliminary data.</text>
</comment>
<protein>
    <submittedName>
        <fullName evidence="2">Uncharacterized protein</fullName>
    </submittedName>
</protein>
<accession>A0A1E3VMZ7</accession>